<dbReference type="Pfam" id="PF03422">
    <property type="entry name" value="CBM_6"/>
    <property type="match status" value="1"/>
</dbReference>
<accession>A0A212JAC2</accession>
<dbReference type="SMART" id="SM00606">
    <property type="entry name" value="CBD_IV"/>
    <property type="match status" value="1"/>
</dbReference>
<dbReference type="InterPro" id="IPR008979">
    <property type="entry name" value="Galactose-bd-like_sf"/>
</dbReference>
<dbReference type="AlphaFoldDB" id="A0A212JAC2"/>
<evidence type="ECO:0000256" key="5">
    <source>
        <dbReference type="ARBA" id="ARBA00023277"/>
    </source>
</evidence>
<keyword evidence="6 8" id="KW-0326">Glycosidase</keyword>
<reference evidence="11" key="1">
    <citation type="submission" date="2016-04" db="EMBL/GenBank/DDBJ databases">
        <authorList>
            <person name="Evans L.H."/>
            <person name="Alamgir A."/>
            <person name="Owens N."/>
            <person name="Weber N.D."/>
            <person name="Virtaneva K."/>
            <person name="Barbian K."/>
            <person name="Babar A."/>
            <person name="Rosenke K."/>
        </authorList>
    </citation>
    <scope>NUCLEOTIDE SEQUENCE</scope>
    <source>
        <strain evidence="11">86-1</strain>
    </source>
</reference>
<dbReference type="GO" id="GO:0030246">
    <property type="term" value="F:carbohydrate binding"/>
    <property type="evidence" value="ECO:0007669"/>
    <property type="project" value="InterPro"/>
</dbReference>
<dbReference type="Gene3D" id="2.60.120.260">
    <property type="entry name" value="Galactose-binding domain-like"/>
    <property type="match status" value="1"/>
</dbReference>
<evidence type="ECO:0000256" key="3">
    <source>
        <dbReference type="ARBA" id="ARBA00022729"/>
    </source>
</evidence>
<evidence type="ECO:0000256" key="2">
    <source>
        <dbReference type="ARBA" id="ARBA00022651"/>
    </source>
</evidence>
<evidence type="ECO:0000256" key="1">
    <source>
        <dbReference type="ARBA" id="ARBA00009865"/>
    </source>
</evidence>
<dbReference type="InterPro" id="IPR006584">
    <property type="entry name" value="Cellulose-bd_IV"/>
</dbReference>
<dbReference type="GO" id="GO:0004553">
    <property type="term" value="F:hydrolase activity, hydrolyzing O-glycosyl compounds"/>
    <property type="evidence" value="ECO:0007669"/>
    <property type="project" value="InterPro"/>
</dbReference>
<feature type="compositionally biased region" description="Pro residues" evidence="9">
    <location>
        <begin position="39"/>
        <end position="48"/>
    </location>
</feature>
<dbReference type="PANTHER" id="PTHR43772">
    <property type="entry name" value="ENDO-1,4-BETA-XYLANASE"/>
    <property type="match status" value="1"/>
</dbReference>
<dbReference type="CDD" id="cd04080">
    <property type="entry name" value="CBM6_cellulase-like"/>
    <property type="match status" value="1"/>
</dbReference>
<dbReference type="CDD" id="cd08990">
    <property type="entry name" value="GH43_AXH_like"/>
    <property type="match status" value="1"/>
</dbReference>
<dbReference type="PANTHER" id="PTHR43772:SF2">
    <property type="entry name" value="PUTATIVE (AFU_ORTHOLOGUE AFUA_2G04480)-RELATED"/>
    <property type="match status" value="1"/>
</dbReference>
<comment type="similarity">
    <text evidence="1 8">Belongs to the glycosyl hydrolase 43 family.</text>
</comment>
<keyword evidence="5" id="KW-0119">Carbohydrate metabolism</keyword>
<dbReference type="InterPro" id="IPR006710">
    <property type="entry name" value="Glyco_hydro_43"/>
</dbReference>
<proteinExistence type="inferred from homology"/>
<evidence type="ECO:0000256" key="8">
    <source>
        <dbReference type="RuleBase" id="RU361187"/>
    </source>
</evidence>
<dbReference type="EMBL" id="FLUM01000001">
    <property type="protein sequence ID" value="SBV96404.1"/>
    <property type="molecule type" value="Genomic_DNA"/>
</dbReference>
<feature type="site" description="Important for catalytic activity, responsible for pKa modulation of the active site Glu and correct orientation of both the proton donor and substrate" evidence="7">
    <location>
        <position position="396"/>
    </location>
</feature>
<evidence type="ECO:0000256" key="4">
    <source>
        <dbReference type="ARBA" id="ARBA00022801"/>
    </source>
</evidence>
<dbReference type="PROSITE" id="PS51175">
    <property type="entry name" value="CBM6"/>
    <property type="match status" value="1"/>
</dbReference>
<dbReference type="GO" id="GO:0045493">
    <property type="term" value="P:xylan catabolic process"/>
    <property type="evidence" value="ECO:0007669"/>
    <property type="project" value="UniProtKB-KW"/>
</dbReference>
<feature type="region of interest" description="Disordered" evidence="9">
    <location>
        <begin position="25"/>
        <end position="50"/>
    </location>
</feature>
<dbReference type="SUPFAM" id="SSF49785">
    <property type="entry name" value="Galactose-binding domain-like"/>
    <property type="match status" value="1"/>
</dbReference>
<dbReference type="RefSeq" id="WP_296939818.1">
    <property type="nucleotide sequence ID" value="NZ_LT599032.1"/>
</dbReference>
<evidence type="ECO:0000256" key="6">
    <source>
        <dbReference type="ARBA" id="ARBA00023295"/>
    </source>
</evidence>
<evidence type="ECO:0000313" key="11">
    <source>
        <dbReference type="EMBL" id="SBV96404.1"/>
    </source>
</evidence>
<keyword evidence="3" id="KW-0732">Signal</keyword>
<dbReference type="InterPro" id="IPR023296">
    <property type="entry name" value="Glyco_hydro_beta-prop_sf"/>
</dbReference>
<keyword evidence="2" id="KW-0624">Polysaccharide degradation</keyword>
<dbReference type="Gene3D" id="2.115.10.20">
    <property type="entry name" value="Glycosyl hydrolase domain, family 43"/>
    <property type="match status" value="1"/>
</dbReference>
<gene>
    <name evidence="11" type="ORF">KL86DYS1_11639</name>
</gene>
<dbReference type="InterPro" id="IPR052176">
    <property type="entry name" value="Glycosyl_Hydrlase_43_Enz"/>
</dbReference>
<dbReference type="Pfam" id="PF04616">
    <property type="entry name" value="Glyco_hydro_43"/>
    <property type="match status" value="1"/>
</dbReference>
<evidence type="ECO:0000256" key="9">
    <source>
        <dbReference type="SAM" id="MobiDB-lite"/>
    </source>
</evidence>
<evidence type="ECO:0000256" key="7">
    <source>
        <dbReference type="PIRSR" id="PIRSR606710-2"/>
    </source>
</evidence>
<dbReference type="PROSITE" id="PS51257">
    <property type="entry name" value="PROKAR_LIPOPROTEIN"/>
    <property type="match status" value="1"/>
</dbReference>
<dbReference type="SUPFAM" id="SSF75005">
    <property type="entry name" value="Arabinanase/levansucrase/invertase"/>
    <property type="match status" value="1"/>
</dbReference>
<feature type="domain" description="CBM6" evidence="10">
    <location>
        <begin position="82"/>
        <end position="223"/>
    </location>
</feature>
<evidence type="ECO:0000259" key="10">
    <source>
        <dbReference type="PROSITE" id="PS51175"/>
    </source>
</evidence>
<dbReference type="InterPro" id="IPR005084">
    <property type="entry name" value="CBM6"/>
</dbReference>
<name>A0A212JAC2_9BACT</name>
<keyword evidence="2" id="KW-0858">Xylan degradation</keyword>
<sequence>MKLSINLFKTGSLIIALLFASCSDSNETPEKLPEETPPEVTPPTPSEPDGPYVYDNDLDYDTEAFLNAYKGTAYKGPNRVPGTVEAENFDEGVNGVAYYESDSKTADGHRSGHAVDIRGDASASGGYYIGEVQPGEWICYTIEVDEAGAYSIDTYCVKGDGSDGSFYFEVDGRGASRSITIPQGGWTDFTKKTTATNIQLTKGKHVLKYFGSTPGNVDKFVFTRTGDLEELSNSFTYPVTKAMTNPLFVDFESPMYNSWLKGPLYTADASARVWNINGKEVLYVYASHDMEPAQGCDRMDRYHVFSTEDMVNWTDHGEIMNAATVRKQAGWGCEGFMWAPDCVYNPANETYYFYFPHPTNAANWNSTWRIGVATSKYPDKEFRVRGYVEGMSAEIDPCVFVDDDGQPYIYNGGGGKMYGGKLKKDDWTKLDGAMTPMTGMSDFHEAAWVHKRNGVYYLSYADNNPGANRLRYATSNSPLGPWKYEGIYLQPTTCDTSHGSIVEFKGQWYAFYHTSDVSGEGTLRSVCVDKLYYNSDGTIQEVKQTRRQKL</sequence>
<organism evidence="11">
    <name type="scientific">uncultured Dysgonomonas sp</name>
    <dbReference type="NCBI Taxonomy" id="206096"/>
    <lineage>
        <taxon>Bacteria</taxon>
        <taxon>Pseudomonadati</taxon>
        <taxon>Bacteroidota</taxon>
        <taxon>Bacteroidia</taxon>
        <taxon>Bacteroidales</taxon>
        <taxon>Dysgonomonadaceae</taxon>
        <taxon>Dysgonomonas</taxon>
        <taxon>environmental samples</taxon>
    </lineage>
</organism>
<keyword evidence="4 8" id="KW-0378">Hydrolase</keyword>
<protein>
    <recommendedName>
        <fullName evidence="10">CBM6 domain-containing protein</fullName>
    </recommendedName>
</protein>